<feature type="region of interest" description="Disordered" evidence="1">
    <location>
        <begin position="1"/>
        <end position="44"/>
    </location>
</feature>
<evidence type="ECO:0000313" key="2">
    <source>
        <dbReference type="EMBL" id="KAA3466940.1"/>
    </source>
</evidence>
<dbReference type="OrthoDB" id="1751327at2759"/>
<keyword evidence="2" id="KW-0645">Protease</keyword>
<dbReference type="AlphaFoldDB" id="A0A5B6VCL4"/>
<accession>A0A5B6VCL4</accession>
<proteinExistence type="predicted"/>
<keyword evidence="2" id="KW-0378">Hydrolase</keyword>
<dbReference type="InterPro" id="IPR021109">
    <property type="entry name" value="Peptidase_aspartic_dom_sf"/>
</dbReference>
<protein>
    <submittedName>
        <fullName evidence="2">Protease</fullName>
    </submittedName>
</protein>
<sequence>MQALAPGTVQPQRVVQQPPKGCGQARGGNGLGRGQRAPNRGAGQTQVRQLTSVYVVHCREDRDTPDVMTGTFFIFVVPYFALIDIRSTHSYITYFVSENLRLSVESTSSEVTVICPLGQSVQVSKLHKDVPLEVQGEIFLANLMDLPFREFDLILEHRVSLDCASKRVIMRTKDDVEMVMIGERRDYISHVISALVAEKLVRKECEVCLVYVNTTASRNSSIRDIRTVMDFPDFPS</sequence>
<dbReference type="CDD" id="cd00303">
    <property type="entry name" value="retropepsin_like"/>
    <property type="match status" value="1"/>
</dbReference>
<comment type="caution">
    <text evidence="2">The sequence shown here is derived from an EMBL/GenBank/DDBJ whole genome shotgun (WGS) entry which is preliminary data.</text>
</comment>
<feature type="compositionally biased region" description="Gly residues" evidence="1">
    <location>
        <begin position="24"/>
        <end position="33"/>
    </location>
</feature>
<organism evidence="2 3">
    <name type="scientific">Gossypium australe</name>
    <dbReference type="NCBI Taxonomy" id="47621"/>
    <lineage>
        <taxon>Eukaryota</taxon>
        <taxon>Viridiplantae</taxon>
        <taxon>Streptophyta</taxon>
        <taxon>Embryophyta</taxon>
        <taxon>Tracheophyta</taxon>
        <taxon>Spermatophyta</taxon>
        <taxon>Magnoliopsida</taxon>
        <taxon>eudicotyledons</taxon>
        <taxon>Gunneridae</taxon>
        <taxon>Pentapetalae</taxon>
        <taxon>rosids</taxon>
        <taxon>malvids</taxon>
        <taxon>Malvales</taxon>
        <taxon>Malvaceae</taxon>
        <taxon>Malvoideae</taxon>
        <taxon>Gossypium</taxon>
    </lineage>
</organism>
<keyword evidence="3" id="KW-1185">Reference proteome</keyword>
<reference evidence="2" key="1">
    <citation type="submission" date="2019-08" db="EMBL/GenBank/DDBJ databases">
        <authorList>
            <person name="Liu F."/>
        </authorList>
    </citation>
    <scope>NUCLEOTIDE SEQUENCE [LARGE SCALE GENOMIC DNA]</scope>
    <source>
        <strain evidence="2">PA1801</strain>
        <tissue evidence="2">Leaf</tissue>
    </source>
</reference>
<dbReference type="EMBL" id="SMMG02000007">
    <property type="protein sequence ID" value="KAA3466940.1"/>
    <property type="molecule type" value="Genomic_DNA"/>
</dbReference>
<dbReference type="GO" id="GO:0006508">
    <property type="term" value="P:proteolysis"/>
    <property type="evidence" value="ECO:0007669"/>
    <property type="project" value="UniProtKB-KW"/>
</dbReference>
<dbReference type="GO" id="GO:0008233">
    <property type="term" value="F:peptidase activity"/>
    <property type="evidence" value="ECO:0007669"/>
    <property type="project" value="UniProtKB-KW"/>
</dbReference>
<dbReference type="Gene3D" id="2.40.70.10">
    <property type="entry name" value="Acid Proteases"/>
    <property type="match status" value="1"/>
</dbReference>
<evidence type="ECO:0000256" key="1">
    <source>
        <dbReference type="SAM" id="MobiDB-lite"/>
    </source>
</evidence>
<dbReference type="Proteomes" id="UP000325315">
    <property type="component" value="Unassembled WGS sequence"/>
</dbReference>
<dbReference type="Pfam" id="PF08284">
    <property type="entry name" value="RVP_2"/>
    <property type="match status" value="1"/>
</dbReference>
<name>A0A5B6VCL4_9ROSI</name>
<feature type="compositionally biased region" description="Low complexity" evidence="1">
    <location>
        <begin position="9"/>
        <end position="23"/>
    </location>
</feature>
<evidence type="ECO:0000313" key="3">
    <source>
        <dbReference type="Proteomes" id="UP000325315"/>
    </source>
</evidence>
<gene>
    <name evidence="2" type="ORF">EPI10_001996</name>
</gene>